<comment type="caution">
    <text evidence="10">The sequence shown here is derived from an EMBL/GenBank/DDBJ whole genome shotgun (WGS) entry which is preliminary data.</text>
</comment>
<evidence type="ECO:0000256" key="3">
    <source>
        <dbReference type="ARBA" id="ARBA00022737"/>
    </source>
</evidence>
<dbReference type="Gene3D" id="3.30.160.60">
    <property type="entry name" value="Classic Zinc Finger"/>
    <property type="match status" value="2"/>
</dbReference>
<evidence type="ECO:0000313" key="11">
    <source>
        <dbReference type="Proteomes" id="UP000649328"/>
    </source>
</evidence>
<keyword evidence="2" id="KW-0479">Metal-binding</keyword>
<dbReference type="PANTHER" id="PTHR40626:SF28">
    <property type="entry name" value="REGULATORY PROTEIN ADR1"/>
    <property type="match status" value="1"/>
</dbReference>
<dbReference type="GO" id="GO:0008270">
    <property type="term" value="F:zinc ion binding"/>
    <property type="evidence" value="ECO:0007669"/>
    <property type="project" value="UniProtKB-KW"/>
</dbReference>
<evidence type="ECO:0000256" key="7">
    <source>
        <dbReference type="PROSITE-ProRule" id="PRU00042"/>
    </source>
</evidence>
<evidence type="ECO:0000256" key="6">
    <source>
        <dbReference type="ARBA" id="ARBA00023242"/>
    </source>
</evidence>
<feature type="domain" description="C2H2-type" evidence="9">
    <location>
        <begin position="71"/>
        <end position="99"/>
    </location>
</feature>
<evidence type="ECO:0000256" key="5">
    <source>
        <dbReference type="ARBA" id="ARBA00022833"/>
    </source>
</evidence>
<dbReference type="EMBL" id="JACBPP010000007">
    <property type="protein sequence ID" value="KAF8000200.1"/>
    <property type="molecule type" value="Genomic_DNA"/>
</dbReference>
<dbReference type="PANTHER" id="PTHR40626">
    <property type="entry name" value="MIP31509P"/>
    <property type="match status" value="1"/>
</dbReference>
<dbReference type="PROSITE" id="PS50157">
    <property type="entry name" value="ZINC_FINGER_C2H2_2"/>
    <property type="match status" value="2"/>
</dbReference>
<evidence type="ECO:0000256" key="8">
    <source>
        <dbReference type="SAM" id="MobiDB-lite"/>
    </source>
</evidence>
<keyword evidence="6" id="KW-0539">Nucleus</keyword>
<feature type="compositionally biased region" description="Low complexity" evidence="8">
    <location>
        <begin position="121"/>
        <end position="137"/>
    </location>
</feature>
<dbReference type="GO" id="GO:0005634">
    <property type="term" value="C:nucleus"/>
    <property type="evidence" value="ECO:0007669"/>
    <property type="project" value="UniProtKB-SubCell"/>
</dbReference>
<keyword evidence="11" id="KW-1185">Reference proteome</keyword>
<evidence type="ECO:0000259" key="9">
    <source>
        <dbReference type="PROSITE" id="PS50157"/>
    </source>
</evidence>
<evidence type="ECO:0000313" key="10">
    <source>
        <dbReference type="EMBL" id="KAF8000200.1"/>
    </source>
</evidence>
<dbReference type="InterPro" id="IPR036236">
    <property type="entry name" value="Znf_C2H2_sf"/>
</dbReference>
<dbReference type="GO" id="GO:0000981">
    <property type="term" value="F:DNA-binding transcription factor activity, RNA polymerase II-specific"/>
    <property type="evidence" value="ECO:0007669"/>
    <property type="project" value="InterPro"/>
</dbReference>
<dbReference type="InterPro" id="IPR013087">
    <property type="entry name" value="Znf_C2H2_type"/>
</dbReference>
<dbReference type="PROSITE" id="PS00028">
    <property type="entry name" value="ZINC_FINGER_C2H2_1"/>
    <property type="match status" value="2"/>
</dbReference>
<dbReference type="InterPro" id="IPR051059">
    <property type="entry name" value="VerF-like"/>
</dbReference>
<feature type="domain" description="C2H2-type" evidence="9">
    <location>
        <begin position="43"/>
        <end position="70"/>
    </location>
</feature>
<dbReference type="SUPFAM" id="SSF57667">
    <property type="entry name" value="beta-beta-alpha zinc fingers"/>
    <property type="match status" value="1"/>
</dbReference>
<name>A0A8H7GMG7_9ASCO</name>
<gene>
    <name evidence="10" type="ORF">HF325_005129</name>
</gene>
<keyword evidence="3" id="KW-0677">Repeat</keyword>
<keyword evidence="4 7" id="KW-0863">Zinc-finger</keyword>
<evidence type="ECO:0000256" key="4">
    <source>
        <dbReference type="ARBA" id="ARBA00022771"/>
    </source>
</evidence>
<organism evidence="10 11">
    <name type="scientific">Metschnikowia pulcherrima</name>
    <dbReference type="NCBI Taxonomy" id="27326"/>
    <lineage>
        <taxon>Eukaryota</taxon>
        <taxon>Fungi</taxon>
        <taxon>Dikarya</taxon>
        <taxon>Ascomycota</taxon>
        <taxon>Saccharomycotina</taxon>
        <taxon>Pichiomycetes</taxon>
        <taxon>Metschnikowiaceae</taxon>
        <taxon>Metschnikowia</taxon>
    </lineage>
</organism>
<dbReference type="OrthoDB" id="10018191at2759"/>
<accession>A0A8H7GMG7</accession>
<dbReference type="Pfam" id="PF00096">
    <property type="entry name" value="zf-C2H2"/>
    <property type="match status" value="2"/>
</dbReference>
<dbReference type="GO" id="GO:0000978">
    <property type="term" value="F:RNA polymerase II cis-regulatory region sequence-specific DNA binding"/>
    <property type="evidence" value="ECO:0007669"/>
    <property type="project" value="InterPro"/>
</dbReference>
<proteinExistence type="predicted"/>
<protein>
    <recommendedName>
        <fullName evidence="9">C2H2-type domain-containing protein</fullName>
    </recommendedName>
</protein>
<dbReference type="SMART" id="SM00355">
    <property type="entry name" value="ZnF_C2H2"/>
    <property type="match status" value="2"/>
</dbReference>
<dbReference type="GO" id="GO:0000785">
    <property type="term" value="C:chromatin"/>
    <property type="evidence" value="ECO:0007669"/>
    <property type="project" value="TreeGrafter"/>
</dbReference>
<evidence type="ECO:0000256" key="1">
    <source>
        <dbReference type="ARBA" id="ARBA00004123"/>
    </source>
</evidence>
<evidence type="ECO:0000256" key="2">
    <source>
        <dbReference type="ARBA" id="ARBA00022723"/>
    </source>
</evidence>
<keyword evidence="5" id="KW-0862">Zinc</keyword>
<reference evidence="10" key="1">
    <citation type="submission" date="2020-10" db="EMBL/GenBank/DDBJ databases">
        <title>The Whole-Genome Sequence of Metschnikowia persimmonesis, a Novel Endophytic Yeast Species Isolated from Medicinal Plant Diospyros kaki Thumb.</title>
        <authorList>
            <person name="Rahmat E."/>
            <person name="Kang Y."/>
        </authorList>
    </citation>
    <scope>NUCLEOTIDE SEQUENCE</scope>
    <source>
        <strain evidence="10">KIOM G15050</strain>
    </source>
</reference>
<sequence>MPSSQGYSPSQNDIMEGMVSADVKVPKEFTSQGTTPLGKPRLFVCAMCTRAFARLEHLRRHERSHTKEKPFDCGVCQRKFSRRDLLLRHAQKLHAGCDDAVARMRRKLSKLLSVSGNDADSGTSSGGRTSVSTRPGSVKGMPTESPSFSLNSFSGHSQDLLKLPGTPNSRMSRSNSVKDLSLKKQLFDKRKPRFRRASFSAQSGPNYAMVPPQNYDASTAENVEFSTPQLLPSFTSDEDSWLSNLCTIPGMSTKPQAVGEQAYSFEHEFPKHTALFGGGMHSGLLRHDNFEGGSANVDAANQPPLMSHQPGFASNPTESNFSANLKFEEPGYSFYDIPESLVSRPMPNSGMARPLSPIRQELEDELMDLDNPDFMKVTSSTHFANTTYDNLNDLGDLDQFFSEGGQKLLSGYSFYGDNQLIPSTGLDSMSSHASASPSNIHSANPQLLAKTAYLNGSQFDTDPRNPLGDQLEHASLFDHGYNRSVLFTKNMRYMIKRALSKYPISDVLPPTIPTNDKMEYFLQVFVERFLSYFPFIHPSKLNEFDVMDFTSDEDPQNESARICLPLLVATMGALLANHKFELDQLYEASRRTVHIYLESRKTGKGDRVNSGSGQQSNPLWLIQSLTLSVMYGLFSDSENNVFIVIRQLNALNSLVKTSLKNHNEVFFAISGQDQTIVNYARDENWHGICEVLPCTNDQEAKFRHAVVLQSQIRVALTIYQLTNFILMMFNVPLTLSAAELGSLTCPNTHDEFLWGFASYSDFSVYLQNMGVQRDIDSFLARDDSNTIVFHDILKKLCQNQVDGSVSSKLLNLSKFGFNCLVKGVYEFMQYEDYNFMDVSVILNFLTFFVESPSRNPHSQFLSTGRNVNEKFDYALLANFVEICSIIDFKMVKEQSWLRNYDALNKNFHILLSSMESISDFNITKAIDHCTAITRLVMFRVEESETKHEVNGVTKCSQMNIAILGPGSKVLSEFAFWTRFHASRLQFTRRCYFTFLLSSPYSLFTLPKEIILVVELDNLIT</sequence>
<comment type="subcellular location">
    <subcellularLocation>
        <location evidence="1">Nucleus</location>
    </subcellularLocation>
</comment>
<feature type="region of interest" description="Disordered" evidence="8">
    <location>
        <begin position="113"/>
        <end position="147"/>
    </location>
</feature>
<dbReference type="AlphaFoldDB" id="A0A8H7GMG7"/>
<dbReference type="Proteomes" id="UP000649328">
    <property type="component" value="Unassembled WGS sequence"/>
</dbReference>